<proteinExistence type="predicted"/>
<protein>
    <submittedName>
        <fullName evidence="2">Uncharacterized protein</fullName>
    </submittedName>
</protein>
<feature type="region of interest" description="Disordered" evidence="1">
    <location>
        <begin position="1"/>
        <end position="33"/>
    </location>
</feature>
<dbReference type="EMBL" id="BSQG01000002">
    <property type="protein sequence ID" value="GLU47025.1"/>
    <property type="molecule type" value="Genomic_DNA"/>
</dbReference>
<evidence type="ECO:0000313" key="3">
    <source>
        <dbReference type="Proteomes" id="UP001165092"/>
    </source>
</evidence>
<comment type="caution">
    <text evidence="2">The sequence shown here is derived from an EMBL/GenBank/DDBJ whole genome shotgun (WGS) entry which is preliminary data.</text>
</comment>
<name>A0A9W6P4F4_9ACTN</name>
<dbReference type="Proteomes" id="UP001165092">
    <property type="component" value="Unassembled WGS sequence"/>
</dbReference>
<dbReference type="AlphaFoldDB" id="A0A9W6P4F4"/>
<evidence type="ECO:0000313" key="2">
    <source>
        <dbReference type="EMBL" id="GLU47025.1"/>
    </source>
</evidence>
<keyword evidence="3" id="KW-1185">Reference proteome</keyword>
<accession>A0A9W6P4F4</accession>
<evidence type="ECO:0000256" key="1">
    <source>
        <dbReference type="SAM" id="MobiDB-lite"/>
    </source>
</evidence>
<sequence length="74" mass="8505">MARKVSEAPSSTARQLTRRRRRSTRSLGVPAEQRLPVLPGQRTTEVEAISARPRMTWILVTDEYGRSRPEARWS</sequence>
<reference evidence="2" key="1">
    <citation type="submission" date="2023-02" db="EMBL/GenBank/DDBJ databases">
        <title>Nocardiopsis ansamitocini NBRC 112285.</title>
        <authorList>
            <person name="Ichikawa N."/>
            <person name="Sato H."/>
            <person name="Tonouchi N."/>
        </authorList>
    </citation>
    <scope>NUCLEOTIDE SEQUENCE</scope>
    <source>
        <strain evidence="2">NBRC 112285</strain>
    </source>
</reference>
<dbReference type="RefSeq" id="WP_285757998.1">
    <property type="nucleotide sequence ID" value="NZ_BSQG01000002.1"/>
</dbReference>
<gene>
    <name evidence="2" type="ORF">Nans01_13760</name>
</gene>
<organism evidence="2 3">
    <name type="scientific">Nocardiopsis ansamitocini</name>
    <dbReference type="NCBI Taxonomy" id="1670832"/>
    <lineage>
        <taxon>Bacteria</taxon>
        <taxon>Bacillati</taxon>
        <taxon>Actinomycetota</taxon>
        <taxon>Actinomycetes</taxon>
        <taxon>Streptosporangiales</taxon>
        <taxon>Nocardiopsidaceae</taxon>
        <taxon>Nocardiopsis</taxon>
    </lineage>
</organism>